<dbReference type="Proteomes" id="UP000190460">
    <property type="component" value="Unassembled WGS sequence"/>
</dbReference>
<feature type="domain" description="N-acetyltransferase" evidence="7">
    <location>
        <begin position="5"/>
        <end position="166"/>
    </location>
</feature>
<dbReference type="OrthoDB" id="9799147at2"/>
<dbReference type="CDD" id="cd04301">
    <property type="entry name" value="NAT_SF"/>
    <property type="match status" value="1"/>
</dbReference>
<dbReference type="RefSeq" id="WP_078920628.1">
    <property type="nucleotide sequence ID" value="NZ_FUYB01000001.1"/>
</dbReference>
<dbReference type="Pfam" id="PF13508">
    <property type="entry name" value="Acetyltransf_7"/>
    <property type="match status" value="1"/>
</dbReference>
<evidence type="ECO:0000256" key="3">
    <source>
        <dbReference type="ARBA" id="ARBA00022649"/>
    </source>
</evidence>
<proteinExistence type="inferred from homology"/>
<dbReference type="STRING" id="92487.SAMN02745130_00110"/>
<evidence type="ECO:0000256" key="1">
    <source>
        <dbReference type="ARBA" id="ARBA00009342"/>
    </source>
</evidence>
<comment type="similarity">
    <text evidence="1">Belongs to the acetyltransferase family. GNAT subfamily.</text>
</comment>
<keyword evidence="3" id="KW-1277">Toxin-antitoxin system</keyword>
<gene>
    <name evidence="8" type="ORF">SAMN02745130_00110</name>
</gene>
<keyword evidence="5" id="KW-0012">Acyltransferase</keyword>
<sequence length="169" mass="18967">MGTLSKPRPLEQTDNRNEFDCGRPSLNTWLQTHAWRNQQLGSSRTNVITNEQGKIVAYVSLTAAEIKREYLPKSQQRNRPESIPAVLLGQLAVDSAYQGQGIAQSLLFFAFRTTVQISEQIGCACLITHPLDKKARTFYQHWGFEDTPFDPKGSLIIKVSDLKQNGFAA</sequence>
<dbReference type="AlphaFoldDB" id="A0A1T4VSD8"/>
<evidence type="ECO:0000313" key="9">
    <source>
        <dbReference type="Proteomes" id="UP000190460"/>
    </source>
</evidence>
<evidence type="ECO:0000259" key="7">
    <source>
        <dbReference type="PROSITE" id="PS51186"/>
    </source>
</evidence>
<dbReference type="GO" id="GO:0016747">
    <property type="term" value="F:acyltransferase activity, transferring groups other than amino-acyl groups"/>
    <property type="evidence" value="ECO:0007669"/>
    <property type="project" value="InterPro"/>
</dbReference>
<name>A0A1T4VSD8_9GAMM</name>
<dbReference type="PANTHER" id="PTHR36449:SF1">
    <property type="entry name" value="ACETYLTRANSFERASE"/>
    <property type="match status" value="1"/>
</dbReference>
<dbReference type="Gene3D" id="3.40.630.30">
    <property type="match status" value="1"/>
</dbReference>
<protein>
    <submittedName>
        <fullName evidence="8">Acetyltransferase (GNAT) domain-containing protein</fullName>
    </submittedName>
</protein>
<dbReference type="InterPro" id="IPR016181">
    <property type="entry name" value="Acyl_CoA_acyltransferase"/>
</dbReference>
<evidence type="ECO:0000256" key="5">
    <source>
        <dbReference type="ARBA" id="ARBA00023315"/>
    </source>
</evidence>
<evidence type="ECO:0000313" key="8">
    <source>
        <dbReference type="EMBL" id="SKA67755.1"/>
    </source>
</evidence>
<keyword evidence="2" id="KW-0678">Repressor</keyword>
<dbReference type="EMBL" id="FUYB01000001">
    <property type="protein sequence ID" value="SKA67755.1"/>
    <property type="molecule type" value="Genomic_DNA"/>
</dbReference>
<dbReference type="PANTHER" id="PTHR36449">
    <property type="entry name" value="ACETYLTRANSFERASE-RELATED"/>
    <property type="match status" value="1"/>
</dbReference>
<evidence type="ECO:0000256" key="2">
    <source>
        <dbReference type="ARBA" id="ARBA00022491"/>
    </source>
</evidence>
<accession>A0A1T4VSD8</accession>
<keyword evidence="9" id="KW-1185">Reference proteome</keyword>
<keyword evidence="4 8" id="KW-0808">Transferase</keyword>
<dbReference type="PROSITE" id="PS51186">
    <property type="entry name" value="GNAT"/>
    <property type="match status" value="1"/>
</dbReference>
<evidence type="ECO:0000256" key="4">
    <source>
        <dbReference type="ARBA" id="ARBA00022679"/>
    </source>
</evidence>
<dbReference type="SUPFAM" id="SSF55729">
    <property type="entry name" value="Acyl-CoA N-acyltransferases (Nat)"/>
    <property type="match status" value="1"/>
</dbReference>
<dbReference type="InterPro" id="IPR000182">
    <property type="entry name" value="GNAT_dom"/>
</dbReference>
<evidence type="ECO:0000256" key="6">
    <source>
        <dbReference type="ARBA" id="ARBA00049880"/>
    </source>
</evidence>
<organism evidence="8 9">
    <name type="scientific">Thiothrix eikelboomii</name>
    <dbReference type="NCBI Taxonomy" id="92487"/>
    <lineage>
        <taxon>Bacteria</taxon>
        <taxon>Pseudomonadati</taxon>
        <taxon>Pseudomonadota</taxon>
        <taxon>Gammaproteobacteria</taxon>
        <taxon>Thiotrichales</taxon>
        <taxon>Thiotrichaceae</taxon>
        <taxon>Thiothrix</taxon>
    </lineage>
</organism>
<comment type="catalytic activity">
    <reaction evidence="6">
        <text>glycyl-tRNA(Gly) + acetyl-CoA = N-acetylglycyl-tRNA(Gly) + CoA + H(+)</text>
        <dbReference type="Rhea" id="RHEA:81867"/>
        <dbReference type="Rhea" id="RHEA-COMP:9683"/>
        <dbReference type="Rhea" id="RHEA-COMP:19766"/>
        <dbReference type="ChEBI" id="CHEBI:15378"/>
        <dbReference type="ChEBI" id="CHEBI:57287"/>
        <dbReference type="ChEBI" id="CHEBI:57288"/>
        <dbReference type="ChEBI" id="CHEBI:78522"/>
        <dbReference type="ChEBI" id="CHEBI:232036"/>
    </reaction>
</comment>
<reference evidence="8 9" key="1">
    <citation type="submission" date="2017-02" db="EMBL/GenBank/DDBJ databases">
        <authorList>
            <person name="Peterson S.W."/>
        </authorList>
    </citation>
    <scope>NUCLEOTIDE SEQUENCE [LARGE SCALE GENOMIC DNA]</scope>
    <source>
        <strain evidence="8 9">ATCC 49788</strain>
    </source>
</reference>